<accession>A0A1W6AHH5</accession>
<dbReference type="Gene3D" id="3.60.10.10">
    <property type="entry name" value="Endonuclease/exonuclease/phosphatase"/>
    <property type="match status" value="1"/>
</dbReference>
<protein>
    <recommendedName>
        <fullName evidence="8">Serine protease</fullName>
        <ecNumber evidence="8">3.4.21.-</ecNumber>
    </recommendedName>
</protein>
<keyword evidence="6 8" id="KW-0720">Serine protease</keyword>
<dbReference type="Pfam" id="PF04231">
    <property type="entry name" value="Endonuclease_1"/>
    <property type="match status" value="1"/>
</dbReference>
<evidence type="ECO:0000256" key="3">
    <source>
        <dbReference type="ARBA" id="ARBA00022722"/>
    </source>
</evidence>
<proteinExistence type="inferred from homology"/>
<dbReference type="Gene3D" id="2.40.10.10">
    <property type="entry name" value="Trypsin-like serine proteases"/>
    <property type="match status" value="2"/>
</dbReference>
<evidence type="ECO:0000256" key="8">
    <source>
        <dbReference type="RuleBase" id="RU004296"/>
    </source>
</evidence>
<dbReference type="PRINTS" id="PR00839">
    <property type="entry name" value="V8PROTEASE"/>
</dbReference>
<keyword evidence="2 8" id="KW-0645">Protease</keyword>
<keyword evidence="4" id="KW-0732">Signal</keyword>
<dbReference type="Pfam" id="PF03372">
    <property type="entry name" value="Exo_endo_phos"/>
    <property type="match status" value="1"/>
</dbReference>
<evidence type="ECO:0000256" key="5">
    <source>
        <dbReference type="ARBA" id="ARBA00022801"/>
    </source>
</evidence>
<evidence type="ECO:0000256" key="6">
    <source>
        <dbReference type="ARBA" id="ARBA00022825"/>
    </source>
</evidence>
<feature type="active site" description="Charge relay system" evidence="7">
    <location>
        <position position="156"/>
    </location>
</feature>
<dbReference type="InterPro" id="IPR005135">
    <property type="entry name" value="Endo/exonuclease/phosphatase"/>
</dbReference>
<dbReference type="InterPro" id="IPR007346">
    <property type="entry name" value="Endonuclease-I"/>
</dbReference>
<feature type="domain" description="Endonuclease/exonuclease/phosphatase" evidence="9">
    <location>
        <begin position="372"/>
        <end position="626"/>
    </location>
</feature>
<dbReference type="SUPFAM" id="SSF54060">
    <property type="entry name" value="His-Me finger endonucleases"/>
    <property type="match status" value="1"/>
</dbReference>
<keyword evidence="3" id="KW-0540">Nuclease</keyword>
<dbReference type="InterPro" id="IPR036691">
    <property type="entry name" value="Endo/exonu/phosph_ase_sf"/>
</dbReference>
<sequence length="952" mass="108895">MLVVFLWKKKEVCFEDKIHITMHHINCVQIQTLINFLGGALMINKNRTISLVGREYGVKDISPLSSSTFRDLVKRRALSILDLSTDEKDWIHNEELRKETEKKIFEKIHKNNNLLPISFLSKGVDKAKAICKITTPSGSMGTGFLIDNGIIMTNHHVIENEQMAEGSFAEFYYEEDKSSIKVFLKPNKLFITSPMDDLDFTIVSCETVGIEDIKPIKLTRNPDTVTRGEYVNIIQHPSGRKKELALQDNNVSYVYDKVIHYITDTEPGSSGSAVFNNTWQLVALHHAGWYTNEGEKLAINEGIRISVIVSKLIALAQSGDESASRVVDTLEDTSPYLGFYDVSGLIDNNNDLLEVEVPTYKGDKRFADVGFWNIEHFNNNISNQKLNKVAKIVSGLSMDALGLVEVEKGALDRLVQELRSSFGANMDYVYFDADGSQDLAIIYDTYTTNVELREDINLKYRSLLSSTTASGKTAFPNKREPLFAKCTIKEEGKDTEFLMIVVHLKAMRDRVSIQRRKLASKVISVIIENLQQDEEFKNLPIILGGDLNDDVPSDSLQDLLNSPALLNLTLDDASAGHLSYLKSPYSLIDHIFISKDMKVGTIQNDDAAIVRLDRSISDFVQDISDHAPLVMRIIYGDSNESFKKLNKSLGIFNNIYEEEDYEKTLLRLKLNQERFENEDEYYNEEKDKFLINSYYNRIDFNINDNKKLYHKINELLTSTHVNILSYSRSKKELHSLVDLREDGTTQSIYSGKSINPEELIRADALYENQKRTLIENLMHNKQFLTDSQKEQLLELFECNGNCNIEHVVPRSWFGNQSTMEGDLHHLFICESTCNSFRSNVPYYDFSDYNPEAYTETVRTECGKKEQDLKFEPNGGKGEVARAVLYFLLRYPHKINNSKKRIDIELLLKWHEEHPVTLHEKHRNVTIFKLQGNRNPLIDYPECANLINFSLGL</sequence>
<dbReference type="EMBL" id="CP020744">
    <property type="protein sequence ID" value="ARJ25313.1"/>
    <property type="molecule type" value="Genomic_DNA"/>
</dbReference>
<dbReference type="AlphaFoldDB" id="A0A1W6AHH5"/>
<dbReference type="SUPFAM" id="SSF56219">
    <property type="entry name" value="DNase I-like"/>
    <property type="match status" value="1"/>
</dbReference>
<keyword evidence="10" id="KW-0614">Plasmid</keyword>
<evidence type="ECO:0000256" key="2">
    <source>
        <dbReference type="ARBA" id="ARBA00022670"/>
    </source>
</evidence>
<dbReference type="Pfam" id="PF13365">
    <property type="entry name" value="Trypsin_2"/>
    <property type="match status" value="1"/>
</dbReference>
<dbReference type="PANTHER" id="PTHR33607:SF2">
    <property type="entry name" value="ENDONUCLEASE-1"/>
    <property type="match status" value="1"/>
</dbReference>
<dbReference type="GO" id="GO:0006508">
    <property type="term" value="P:proteolysis"/>
    <property type="evidence" value="ECO:0007669"/>
    <property type="project" value="UniProtKB-KW"/>
</dbReference>
<dbReference type="PANTHER" id="PTHR33607">
    <property type="entry name" value="ENDONUCLEASE-1"/>
    <property type="match status" value="1"/>
</dbReference>
<dbReference type="GO" id="GO:0004518">
    <property type="term" value="F:nuclease activity"/>
    <property type="evidence" value="ECO:0007669"/>
    <property type="project" value="UniProtKB-KW"/>
</dbReference>
<organism evidence="10 11">
    <name type="scientific">Bacillus mycoides</name>
    <dbReference type="NCBI Taxonomy" id="1405"/>
    <lineage>
        <taxon>Bacteria</taxon>
        <taxon>Bacillati</taxon>
        <taxon>Bacillota</taxon>
        <taxon>Bacilli</taxon>
        <taxon>Bacillales</taxon>
        <taxon>Bacillaceae</taxon>
        <taxon>Bacillus</taxon>
        <taxon>Bacillus cereus group</taxon>
    </lineage>
</organism>
<dbReference type="InterPro" id="IPR043504">
    <property type="entry name" value="Peptidase_S1_PA_chymotrypsin"/>
</dbReference>
<dbReference type="EC" id="3.4.21.-" evidence="8"/>
<evidence type="ECO:0000313" key="10">
    <source>
        <dbReference type="EMBL" id="ARJ25313.1"/>
    </source>
</evidence>
<gene>
    <name evidence="10" type="ORF">B7492_29900</name>
</gene>
<dbReference type="InterPro" id="IPR008256">
    <property type="entry name" value="Peptidase_S1B"/>
</dbReference>
<dbReference type="Proteomes" id="UP000192932">
    <property type="component" value="Plasmid unnamed1"/>
</dbReference>
<evidence type="ECO:0000256" key="4">
    <source>
        <dbReference type="ARBA" id="ARBA00022729"/>
    </source>
</evidence>
<evidence type="ECO:0000256" key="1">
    <source>
        <dbReference type="ARBA" id="ARBA00008764"/>
    </source>
</evidence>
<dbReference type="GO" id="GO:0008236">
    <property type="term" value="F:serine-type peptidase activity"/>
    <property type="evidence" value="ECO:0007669"/>
    <property type="project" value="UniProtKB-KW"/>
</dbReference>
<dbReference type="SUPFAM" id="SSF50494">
    <property type="entry name" value="Trypsin-like serine proteases"/>
    <property type="match status" value="1"/>
</dbReference>
<comment type="similarity">
    <text evidence="1 8">Belongs to the peptidase S1B family.</text>
</comment>
<feature type="active site" description="Charge relay system" evidence="7">
    <location>
        <position position="270"/>
    </location>
</feature>
<keyword evidence="5 8" id="KW-0378">Hydrolase</keyword>
<feature type="active site" description="Charge relay system" evidence="7">
    <location>
        <position position="199"/>
    </location>
</feature>
<evidence type="ECO:0000259" key="9">
    <source>
        <dbReference type="Pfam" id="PF03372"/>
    </source>
</evidence>
<dbReference type="InterPro" id="IPR009003">
    <property type="entry name" value="Peptidase_S1_PA"/>
</dbReference>
<geneLocation type="plasmid" evidence="10 11">
    <name>unnamed1</name>
</geneLocation>
<evidence type="ECO:0000256" key="7">
    <source>
        <dbReference type="PIRSR" id="PIRSR608256-1"/>
    </source>
</evidence>
<dbReference type="InterPro" id="IPR044925">
    <property type="entry name" value="His-Me_finger_sf"/>
</dbReference>
<reference evidence="10 11" key="1">
    <citation type="submission" date="2017-04" db="EMBL/GenBank/DDBJ databases">
        <title>The Characteristic of a Fine Plant Growth-Promoting Rhizobacteria Bacillus mycoides Gnyt1 and its Whole Genome Sequencing Analysis.</title>
        <authorList>
            <person name="Li J.H."/>
            <person name="Yao T."/>
        </authorList>
    </citation>
    <scope>NUCLEOTIDE SEQUENCE [LARGE SCALE GENOMIC DNA]</scope>
    <source>
        <strain evidence="10 11">Gnyt1</strain>
        <plasmid evidence="11">Plasmid unnamed1</plasmid>
    </source>
</reference>
<evidence type="ECO:0000313" key="11">
    <source>
        <dbReference type="Proteomes" id="UP000192932"/>
    </source>
</evidence>
<name>A0A1W6AHH5_BACMY</name>